<feature type="region of interest" description="Disordered" evidence="1">
    <location>
        <begin position="335"/>
        <end position="358"/>
    </location>
</feature>
<dbReference type="EMBL" id="CM002297">
    <property type="protein sequence ID" value="ESW06744.1"/>
    <property type="molecule type" value="Genomic_DNA"/>
</dbReference>
<name>V7AMN3_PHAVU</name>
<feature type="region of interest" description="Disordered" evidence="1">
    <location>
        <begin position="440"/>
        <end position="460"/>
    </location>
</feature>
<sequence>MWGRVSDVFISRRLDFGKRRFGFVSFQGVLDVRVLERKLDAIWIGLWKLRVNIPKFSRKEPNRPEVGDGRRMELAKKVWRQKDHQRTFAQVVRDGHESDAQKVLDANMVCVQVAVDSAKWLEDCFVGRLIELKNVQSIKESFILSGASSVKLRSLGEKFVLLSCKEAGFLEKLVAESKDWLDGIFESIVPWDDSFAVGEKFVWVRCRGIPLAVWSSQCFEFIGSLVGSLVEVDDATITREVVEFVRLRVKIPVGRDVKMVKQVQINGILCTVSFEEEFEVLEDMQQFYDHHWGVACEEGSEASLDVDSSPGAAAATMYVFSGEVADQEVTRGVAVCDGTDDTSGSDASDEDAQHNGRFRSSSRDIYEVTITSGGVLYVDLCVAVGGDQLATSVSALGVAATIGDGSLGRNGDELRCEGAGVINGRDDGAFLQYGGAVEDGRRSHNGSDNATLISSTSNSGDGHKVDGRLASCVFNRAPMVNARGTGSQAGGQMVIGKVSRTLFSEPNAKSSRETMSPLSRSGDSAGKNGSRFNWLKNENLEAIRVWSIGKELGFTFNGEEELVISKLKFLENRDSGKQKVVRRESNVSDDEDC</sequence>
<feature type="region of interest" description="Disordered" evidence="1">
    <location>
        <begin position="504"/>
        <end position="531"/>
    </location>
</feature>
<evidence type="ECO:0000313" key="3">
    <source>
        <dbReference type="Proteomes" id="UP000000226"/>
    </source>
</evidence>
<dbReference type="OrthoDB" id="1418158at2759"/>
<dbReference type="PANTHER" id="PTHR34427:SF5">
    <property type="entry name" value="DUF4283 DOMAIN-CONTAINING PROTEIN"/>
    <property type="match status" value="1"/>
</dbReference>
<protein>
    <submittedName>
        <fullName evidence="2">Uncharacterized protein</fullName>
    </submittedName>
</protein>
<proteinExistence type="predicted"/>
<dbReference type="PANTHER" id="PTHR34427">
    <property type="entry name" value="DUF4283 DOMAIN PROTEIN"/>
    <property type="match status" value="1"/>
</dbReference>
<dbReference type="Gramene" id="ESW06744">
    <property type="protein sequence ID" value="ESW06744"/>
    <property type="gene ID" value="PHAVU_010G072600g"/>
</dbReference>
<evidence type="ECO:0000256" key="1">
    <source>
        <dbReference type="SAM" id="MobiDB-lite"/>
    </source>
</evidence>
<gene>
    <name evidence="2" type="ORF">PHAVU_010G072600g</name>
</gene>
<accession>V7AMN3</accession>
<organism evidence="2 3">
    <name type="scientific">Phaseolus vulgaris</name>
    <name type="common">Kidney bean</name>
    <name type="synonym">French bean</name>
    <dbReference type="NCBI Taxonomy" id="3885"/>
    <lineage>
        <taxon>Eukaryota</taxon>
        <taxon>Viridiplantae</taxon>
        <taxon>Streptophyta</taxon>
        <taxon>Embryophyta</taxon>
        <taxon>Tracheophyta</taxon>
        <taxon>Spermatophyta</taxon>
        <taxon>Magnoliopsida</taxon>
        <taxon>eudicotyledons</taxon>
        <taxon>Gunneridae</taxon>
        <taxon>Pentapetalae</taxon>
        <taxon>rosids</taxon>
        <taxon>fabids</taxon>
        <taxon>Fabales</taxon>
        <taxon>Fabaceae</taxon>
        <taxon>Papilionoideae</taxon>
        <taxon>50 kb inversion clade</taxon>
        <taxon>NPAAA clade</taxon>
        <taxon>indigoferoid/millettioid clade</taxon>
        <taxon>Phaseoleae</taxon>
        <taxon>Phaseolus</taxon>
    </lineage>
</organism>
<reference evidence="3" key="1">
    <citation type="journal article" date="2014" name="Nat. Genet.">
        <title>A reference genome for common bean and genome-wide analysis of dual domestications.</title>
        <authorList>
            <person name="Schmutz J."/>
            <person name="McClean P.E."/>
            <person name="Mamidi S."/>
            <person name="Wu G.A."/>
            <person name="Cannon S.B."/>
            <person name="Grimwood J."/>
            <person name="Jenkins J."/>
            <person name="Shu S."/>
            <person name="Song Q."/>
            <person name="Chavarro C."/>
            <person name="Torres-Torres M."/>
            <person name="Geffroy V."/>
            <person name="Moghaddam S.M."/>
            <person name="Gao D."/>
            <person name="Abernathy B."/>
            <person name="Barry K."/>
            <person name="Blair M."/>
            <person name="Brick M.A."/>
            <person name="Chovatia M."/>
            <person name="Gepts P."/>
            <person name="Goodstein D.M."/>
            <person name="Gonzales M."/>
            <person name="Hellsten U."/>
            <person name="Hyten D.L."/>
            <person name="Jia G."/>
            <person name="Kelly J.D."/>
            <person name="Kudrna D."/>
            <person name="Lee R."/>
            <person name="Richard M.M."/>
            <person name="Miklas P.N."/>
            <person name="Osorno J.M."/>
            <person name="Rodrigues J."/>
            <person name="Thareau V."/>
            <person name="Urrea C.A."/>
            <person name="Wang M."/>
            <person name="Yu Y."/>
            <person name="Zhang M."/>
            <person name="Wing R.A."/>
            <person name="Cregan P.B."/>
            <person name="Rokhsar D.S."/>
            <person name="Jackson S.A."/>
        </authorList>
    </citation>
    <scope>NUCLEOTIDE SEQUENCE [LARGE SCALE GENOMIC DNA]</scope>
    <source>
        <strain evidence="3">cv. G19833</strain>
    </source>
</reference>
<dbReference type="AlphaFoldDB" id="V7AMN3"/>
<evidence type="ECO:0000313" key="2">
    <source>
        <dbReference type="EMBL" id="ESW06744.1"/>
    </source>
</evidence>
<feature type="compositionally biased region" description="Polar residues" evidence="1">
    <location>
        <begin position="446"/>
        <end position="460"/>
    </location>
</feature>
<feature type="compositionally biased region" description="Polar residues" evidence="1">
    <location>
        <begin position="504"/>
        <end position="522"/>
    </location>
</feature>
<dbReference type="Proteomes" id="UP000000226">
    <property type="component" value="Chromosome 10"/>
</dbReference>
<keyword evidence="3" id="KW-1185">Reference proteome</keyword>
<dbReference type="OMA" id="CSILEYC"/>